<accession>A0ABM1S7M6</accession>
<organism evidence="6 7">
    <name type="scientific">Limulus polyphemus</name>
    <name type="common">Atlantic horseshoe crab</name>
    <dbReference type="NCBI Taxonomy" id="6850"/>
    <lineage>
        <taxon>Eukaryota</taxon>
        <taxon>Metazoa</taxon>
        <taxon>Ecdysozoa</taxon>
        <taxon>Arthropoda</taxon>
        <taxon>Chelicerata</taxon>
        <taxon>Merostomata</taxon>
        <taxon>Xiphosura</taxon>
        <taxon>Limulidae</taxon>
        <taxon>Limulus</taxon>
    </lineage>
</organism>
<evidence type="ECO:0000256" key="2">
    <source>
        <dbReference type="ARBA" id="ARBA00022801"/>
    </source>
</evidence>
<sequence>MRKSLKNSSSLRDISFNIGDYDVSKTFERENVYRNAKKIIQHPAFDFNTYDNDIAIVEMEKAVKLDPSKLKTACLPPLNSDLSPGTPTSVIGWGRLGFDNTETSSILQQVDVPVVSRKTCQVPLKHNISENMMCAGGEEGKDACLGDSGGGLMVRIDNDYALCGLVSFGKECARAGVAGVYTRVSRYIDWILEITENAGCRPYVVSVSDYPK</sequence>
<dbReference type="Proteomes" id="UP000694941">
    <property type="component" value="Unplaced"/>
</dbReference>
<dbReference type="PROSITE" id="PS50240">
    <property type="entry name" value="TRYPSIN_DOM"/>
    <property type="match status" value="1"/>
</dbReference>
<gene>
    <name evidence="7" type="primary">LOC111085428</name>
</gene>
<dbReference type="InterPro" id="IPR009003">
    <property type="entry name" value="Peptidase_S1_PA"/>
</dbReference>
<dbReference type="PANTHER" id="PTHR24264">
    <property type="entry name" value="TRYPSIN-RELATED"/>
    <property type="match status" value="1"/>
</dbReference>
<keyword evidence="2" id="KW-0378">Hydrolase</keyword>
<keyword evidence="1" id="KW-0645">Protease</keyword>
<dbReference type="InterPro" id="IPR050127">
    <property type="entry name" value="Serine_Proteases_S1"/>
</dbReference>
<dbReference type="InterPro" id="IPR001314">
    <property type="entry name" value="Peptidase_S1A"/>
</dbReference>
<evidence type="ECO:0000256" key="3">
    <source>
        <dbReference type="ARBA" id="ARBA00022820"/>
    </source>
</evidence>
<evidence type="ECO:0000313" key="7">
    <source>
        <dbReference type="RefSeq" id="XP_022239631.1"/>
    </source>
</evidence>
<name>A0ABM1S7M6_LIMPO</name>
<dbReference type="PANTHER" id="PTHR24264:SF83">
    <property type="entry name" value="COMPLEMENT FACTOR I"/>
    <property type="match status" value="1"/>
</dbReference>
<dbReference type="Gene3D" id="2.40.10.10">
    <property type="entry name" value="Trypsin-like serine proteases"/>
    <property type="match status" value="2"/>
</dbReference>
<dbReference type="SMART" id="SM00020">
    <property type="entry name" value="Tryp_SPc"/>
    <property type="match status" value="1"/>
</dbReference>
<evidence type="ECO:0000259" key="5">
    <source>
        <dbReference type="PROSITE" id="PS50240"/>
    </source>
</evidence>
<dbReference type="CDD" id="cd00190">
    <property type="entry name" value="Tryp_SPc"/>
    <property type="match status" value="1"/>
</dbReference>
<dbReference type="InterPro" id="IPR043504">
    <property type="entry name" value="Peptidase_S1_PA_chymotrypsin"/>
</dbReference>
<evidence type="ECO:0000313" key="6">
    <source>
        <dbReference type="Proteomes" id="UP000694941"/>
    </source>
</evidence>
<dbReference type="GeneID" id="111085428"/>
<proteinExistence type="predicted"/>
<dbReference type="InterPro" id="IPR001254">
    <property type="entry name" value="Trypsin_dom"/>
</dbReference>
<evidence type="ECO:0000256" key="4">
    <source>
        <dbReference type="ARBA" id="ARBA00022825"/>
    </source>
</evidence>
<reference evidence="7" key="1">
    <citation type="submission" date="2025-08" db="UniProtKB">
        <authorList>
            <consortium name="RefSeq"/>
        </authorList>
    </citation>
    <scope>IDENTIFICATION</scope>
    <source>
        <tissue evidence="7">Muscle</tissue>
    </source>
</reference>
<keyword evidence="6" id="KW-1185">Reference proteome</keyword>
<dbReference type="RefSeq" id="XP_022239631.1">
    <property type="nucleotide sequence ID" value="XM_022383923.1"/>
</dbReference>
<dbReference type="Pfam" id="PF00089">
    <property type="entry name" value="Trypsin"/>
    <property type="match status" value="1"/>
</dbReference>
<keyword evidence="4" id="KW-0720">Serine protease</keyword>
<dbReference type="SUPFAM" id="SSF50494">
    <property type="entry name" value="Trypsin-like serine proteases"/>
    <property type="match status" value="1"/>
</dbReference>
<keyword evidence="3" id="KW-0353">Hemolymph clotting</keyword>
<protein>
    <submittedName>
        <fullName evidence="7">Mite allergen Der p 3-like</fullName>
    </submittedName>
</protein>
<dbReference type="PRINTS" id="PR00722">
    <property type="entry name" value="CHYMOTRYPSIN"/>
</dbReference>
<feature type="domain" description="Peptidase S1" evidence="5">
    <location>
        <begin position="1"/>
        <end position="196"/>
    </location>
</feature>
<evidence type="ECO:0000256" key="1">
    <source>
        <dbReference type="ARBA" id="ARBA00022670"/>
    </source>
</evidence>